<dbReference type="RefSeq" id="WP_150696424.1">
    <property type="nucleotide sequence ID" value="NZ_CABPRZ010000005.1"/>
</dbReference>
<proteinExistence type="predicted"/>
<feature type="transmembrane region" description="Helical" evidence="1">
    <location>
        <begin position="99"/>
        <end position="123"/>
    </location>
</feature>
<dbReference type="AlphaFoldDB" id="A0A5E4TSC3"/>
<dbReference type="EMBL" id="CABPRZ010000005">
    <property type="protein sequence ID" value="VVD89504.1"/>
    <property type="molecule type" value="Genomic_DNA"/>
</dbReference>
<accession>A0A5E4TSC3</accession>
<keyword evidence="1" id="KW-0812">Transmembrane</keyword>
<sequence>MTVRYKLAAAAIVVVLATLGVLRTLLPSSWSEAVTASAIAVALSLGALVYLPAGFTRASRSTAARLAGLGPLGATLAVTLLASIVALATSTTGHPGLAWALLIVALAVFVIGVLLTSATGNVVDDAQTRQRKDDRYGQWTRSLASAAHAIGDAALKARCDKIAEALRYAPSTRSEDASNEASLVSAAVAALQASADQGDISEIAARIDHLQRVLAEHAATVTALRSQA</sequence>
<organism evidence="2 3">
    <name type="scientific">Pandoraea terrae</name>
    <dbReference type="NCBI Taxonomy" id="1537710"/>
    <lineage>
        <taxon>Bacteria</taxon>
        <taxon>Pseudomonadati</taxon>
        <taxon>Pseudomonadota</taxon>
        <taxon>Betaproteobacteria</taxon>
        <taxon>Burkholderiales</taxon>
        <taxon>Burkholderiaceae</taxon>
        <taxon>Pandoraea</taxon>
    </lineage>
</organism>
<name>A0A5E4TSC3_9BURK</name>
<evidence type="ECO:0000313" key="2">
    <source>
        <dbReference type="EMBL" id="VVD89504.1"/>
    </source>
</evidence>
<keyword evidence="3" id="KW-1185">Reference proteome</keyword>
<reference evidence="2 3" key="1">
    <citation type="submission" date="2019-08" db="EMBL/GenBank/DDBJ databases">
        <authorList>
            <person name="Peeters C."/>
        </authorList>
    </citation>
    <scope>NUCLEOTIDE SEQUENCE [LARGE SCALE GENOMIC DNA]</scope>
    <source>
        <strain evidence="2 3">LMG 30175</strain>
    </source>
</reference>
<protein>
    <submittedName>
        <fullName evidence="2">Uncharacterized protein</fullName>
    </submittedName>
</protein>
<gene>
    <name evidence="2" type="ORF">PTE30175_01474</name>
</gene>
<evidence type="ECO:0000313" key="3">
    <source>
        <dbReference type="Proteomes" id="UP000414233"/>
    </source>
</evidence>
<feature type="transmembrane region" description="Helical" evidence="1">
    <location>
        <begin position="63"/>
        <end position="87"/>
    </location>
</feature>
<feature type="transmembrane region" description="Helical" evidence="1">
    <location>
        <begin position="33"/>
        <end position="51"/>
    </location>
</feature>
<dbReference type="Proteomes" id="UP000414233">
    <property type="component" value="Unassembled WGS sequence"/>
</dbReference>
<evidence type="ECO:0000256" key="1">
    <source>
        <dbReference type="SAM" id="Phobius"/>
    </source>
</evidence>
<dbReference type="OrthoDB" id="9876207at2"/>
<keyword evidence="1" id="KW-0472">Membrane</keyword>
<keyword evidence="1" id="KW-1133">Transmembrane helix</keyword>